<dbReference type="InParanoid" id="A0A5C3P665"/>
<evidence type="ECO:0000313" key="2">
    <source>
        <dbReference type="Proteomes" id="UP000308197"/>
    </source>
</evidence>
<keyword evidence="2" id="KW-1185">Reference proteome</keyword>
<accession>A0A5C3P665</accession>
<dbReference type="AlphaFoldDB" id="A0A5C3P665"/>
<gene>
    <name evidence="1" type="ORF">K466DRAFT_601973</name>
</gene>
<proteinExistence type="predicted"/>
<reference evidence="1 2" key="1">
    <citation type="journal article" date="2019" name="Nat. Ecol. Evol.">
        <title>Megaphylogeny resolves global patterns of mushroom evolution.</title>
        <authorList>
            <person name="Varga T."/>
            <person name="Krizsan K."/>
            <person name="Foldi C."/>
            <person name="Dima B."/>
            <person name="Sanchez-Garcia M."/>
            <person name="Sanchez-Ramirez S."/>
            <person name="Szollosi G.J."/>
            <person name="Szarkandi J.G."/>
            <person name="Papp V."/>
            <person name="Albert L."/>
            <person name="Andreopoulos W."/>
            <person name="Angelini C."/>
            <person name="Antonin V."/>
            <person name="Barry K.W."/>
            <person name="Bougher N.L."/>
            <person name="Buchanan P."/>
            <person name="Buyck B."/>
            <person name="Bense V."/>
            <person name="Catcheside P."/>
            <person name="Chovatia M."/>
            <person name="Cooper J."/>
            <person name="Damon W."/>
            <person name="Desjardin D."/>
            <person name="Finy P."/>
            <person name="Geml J."/>
            <person name="Haridas S."/>
            <person name="Hughes K."/>
            <person name="Justo A."/>
            <person name="Karasinski D."/>
            <person name="Kautmanova I."/>
            <person name="Kiss B."/>
            <person name="Kocsube S."/>
            <person name="Kotiranta H."/>
            <person name="LaButti K.M."/>
            <person name="Lechner B.E."/>
            <person name="Liimatainen K."/>
            <person name="Lipzen A."/>
            <person name="Lukacs Z."/>
            <person name="Mihaltcheva S."/>
            <person name="Morgado L.N."/>
            <person name="Niskanen T."/>
            <person name="Noordeloos M.E."/>
            <person name="Ohm R.A."/>
            <person name="Ortiz-Santana B."/>
            <person name="Ovrebo C."/>
            <person name="Racz N."/>
            <person name="Riley R."/>
            <person name="Savchenko A."/>
            <person name="Shiryaev A."/>
            <person name="Soop K."/>
            <person name="Spirin V."/>
            <person name="Szebenyi C."/>
            <person name="Tomsovsky M."/>
            <person name="Tulloss R.E."/>
            <person name="Uehling J."/>
            <person name="Grigoriev I.V."/>
            <person name="Vagvolgyi C."/>
            <person name="Papp T."/>
            <person name="Martin F.M."/>
            <person name="Miettinen O."/>
            <person name="Hibbett D.S."/>
            <person name="Nagy L.G."/>
        </authorList>
    </citation>
    <scope>NUCLEOTIDE SEQUENCE [LARGE SCALE GENOMIC DNA]</scope>
    <source>
        <strain evidence="1 2">HHB13444</strain>
    </source>
</reference>
<evidence type="ECO:0000313" key="1">
    <source>
        <dbReference type="EMBL" id="TFK84479.1"/>
    </source>
</evidence>
<dbReference type="Proteomes" id="UP000308197">
    <property type="component" value="Unassembled WGS sequence"/>
</dbReference>
<dbReference type="EMBL" id="ML211314">
    <property type="protein sequence ID" value="TFK84479.1"/>
    <property type="molecule type" value="Genomic_DNA"/>
</dbReference>
<organism evidence="1 2">
    <name type="scientific">Polyporus arcularius HHB13444</name>
    <dbReference type="NCBI Taxonomy" id="1314778"/>
    <lineage>
        <taxon>Eukaryota</taxon>
        <taxon>Fungi</taxon>
        <taxon>Dikarya</taxon>
        <taxon>Basidiomycota</taxon>
        <taxon>Agaricomycotina</taxon>
        <taxon>Agaricomycetes</taxon>
        <taxon>Polyporales</taxon>
        <taxon>Polyporaceae</taxon>
        <taxon>Polyporus</taxon>
    </lineage>
</organism>
<sequence>MTTGYYGQNQDTITGNLAAMRTCGSAAGVTPSYNLFASGDGDLAGAQSARLAACTCAHERVLD</sequence>
<protein>
    <submittedName>
        <fullName evidence="1">Uncharacterized protein</fullName>
    </submittedName>
</protein>
<name>A0A5C3P665_9APHY</name>